<reference evidence="1" key="1">
    <citation type="submission" date="2020-02" db="EMBL/GenBank/DDBJ databases">
        <authorList>
            <person name="Meier V. D."/>
        </authorList>
    </citation>
    <scope>NUCLEOTIDE SEQUENCE</scope>
    <source>
        <strain evidence="1">AVDCRST_MAG75</strain>
    </source>
</reference>
<dbReference type="EMBL" id="CADCUO010000054">
    <property type="protein sequence ID" value="CAA9379787.1"/>
    <property type="molecule type" value="Genomic_DNA"/>
</dbReference>
<organism evidence="1">
    <name type="scientific">uncultured Propionibacteriaceae bacterium</name>
    <dbReference type="NCBI Taxonomy" id="257457"/>
    <lineage>
        <taxon>Bacteria</taxon>
        <taxon>Bacillati</taxon>
        <taxon>Actinomycetota</taxon>
        <taxon>Actinomycetes</taxon>
        <taxon>Propionibacteriales</taxon>
        <taxon>Propionibacteriaceae</taxon>
        <taxon>environmental samples</taxon>
    </lineage>
</organism>
<name>A0A6J4N7P6_9ACTN</name>
<proteinExistence type="predicted"/>
<evidence type="ECO:0000313" key="1">
    <source>
        <dbReference type="EMBL" id="CAA9379787.1"/>
    </source>
</evidence>
<gene>
    <name evidence="1" type="ORF">AVDCRST_MAG75-863</name>
</gene>
<dbReference type="AlphaFoldDB" id="A0A6J4N7P6"/>
<sequence length="289" mass="30198">MVASPALFERLVDDAGMFPPGNADVADAVTAHQHYQRSWFGPLIGPLVVSDQKLAEVGRALAHSDGGRGDQEPIAVSVVNTSGAGGLLSLARRDVPGLRVTAVESALRDLDDLTGNAARIVSAAAELSDDVQVFVEIPYAPGWERAAAEVEAGGLYGKLRTGGLEPADTPSTDQLARQLSVLVEADLPFKATAGLHHAWPTAGSDPARPRQHGFLNLLSAVAALVEGATVSEAAELLGRSEPRALVENIGGWSDSESGRVRRRLRSFGCCGVLDPVHDLVSLGLVVEPA</sequence>
<protein>
    <submittedName>
        <fullName evidence="1">Uncharacterized protein</fullName>
    </submittedName>
</protein>
<accession>A0A6J4N7P6</accession>